<dbReference type="InterPro" id="IPR045357">
    <property type="entry name" value="Aminopeptidase_N-like_N"/>
</dbReference>
<dbReference type="GO" id="GO:0006508">
    <property type="term" value="P:proteolysis"/>
    <property type="evidence" value="ECO:0007669"/>
    <property type="project" value="TreeGrafter"/>
</dbReference>
<protein>
    <recommendedName>
        <fullName evidence="2">Aminopeptidase N-like N-terminal domain-containing protein</fullName>
    </recommendedName>
</protein>
<dbReference type="GO" id="GO:0070006">
    <property type="term" value="F:metalloaminopeptidase activity"/>
    <property type="evidence" value="ECO:0007669"/>
    <property type="project" value="TreeGrafter"/>
</dbReference>
<organism evidence="3 4">
    <name type="scientific">Nesidiocoris tenuis</name>
    <dbReference type="NCBI Taxonomy" id="355587"/>
    <lineage>
        <taxon>Eukaryota</taxon>
        <taxon>Metazoa</taxon>
        <taxon>Ecdysozoa</taxon>
        <taxon>Arthropoda</taxon>
        <taxon>Hexapoda</taxon>
        <taxon>Insecta</taxon>
        <taxon>Pterygota</taxon>
        <taxon>Neoptera</taxon>
        <taxon>Paraneoptera</taxon>
        <taxon>Hemiptera</taxon>
        <taxon>Heteroptera</taxon>
        <taxon>Panheteroptera</taxon>
        <taxon>Cimicomorpha</taxon>
        <taxon>Miridae</taxon>
        <taxon>Dicyphina</taxon>
        <taxon>Nesidiocoris</taxon>
    </lineage>
</organism>
<evidence type="ECO:0000313" key="3">
    <source>
        <dbReference type="EMBL" id="CAB0005573.1"/>
    </source>
</evidence>
<dbReference type="Proteomes" id="UP000479000">
    <property type="component" value="Unassembled WGS sequence"/>
</dbReference>
<dbReference type="GO" id="GO:0016020">
    <property type="term" value="C:membrane"/>
    <property type="evidence" value="ECO:0007669"/>
    <property type="project" value="TreeGrafter"/>
</dbReference>
<evidence type="ECO:0000259" key="2">
    <source>
        <dbReference type="Pfam" id="PF17900"/>
    </source>
</evidence>
<feature type="region of interest" description="Disordered" evidence="1">
    <location>
        <begin position="120"/>
        <end position="161"/>
    </location>
</feature>
<proteinExistence type="predicted"/>
<dbReference type="GO" id="GO:0005737">
    <property type="term" value="C:cytoplasm"/>
    <property type="evidence" value="ECO:0007669"/>
    <property type="project" value="TreeGrafter"/>
</dbReference>
<dbReference type="Gene3D" id="2.60.40.1730">
    <property type="entry name" value="tricorn interacting facor f3 domain"/>
    <property type="match status" value="1"/>
</dbReference>
<dbReference type="PANTHER" id="PTHR11533:SF299">
    <property type="entry name" value="AMINOPEPTIDASE"/>
    <property type="match status" value="1"/>
</dbReference>
<dbReference type="Pfam" id="PF17900">
    <property type="entry name" value="Peptidase_M1_N"/>
    <property type="match status" value="1"/>
</dbReference>
<sequence length="481" mass="53909">MDEAINVDFPGNKIYLTNFYPIYARKFFPCIDEPGSSATIALTVTVTSANGKFIASSSVTESKARYAPSGVRRLDLGYLRPEKAWIHSSDKSQTGDRRVCSSRIWCSVVGDDVIIPGVPRPGDRPCSVGRGSPGLRKDVDMDISYRPSSQRSQTGRSVDSIQRRLPNDVKPLSYRLQLNITNNGLEPPTNYTVTSGVGSPNALLEGGRARPGQLRLKAPRERRFHSIFSRSGGVAKPENLWDALNDPSLVEKFKPWTEIAGHSIVVVERTGSNNSTLRLSHSKVRRLIEAGVKINLKDVTAPLSETDEDISKMYVINRSCKYRTGNCTELMASIGGNWTRLEETITIGTVASEKTFTHKLGSHVRFCLRNLRTAYIQQPAEKSCNQSGRCGNQRHSEKRPRRHFVEGTGRRKDTKRPQHGGCTLCTFCTRIRFGHSPRRCTYNVHDSRPDDLHYFSISRPKTVAVMAKFCFYVFRYVLLCT</sequence>
<name>A0A6H5GQ76_9HEMI</name>
<dbReference type="GO" id="GO:0005615">
    <property type="term" value="C:extracellular space"/>
    <property type="evidence" value="ECO:0007669"/>
    <property type="project" value="TreeGrafter"/>
</dbReference>
<dbReference type="EMBL" id="CADCXU010016549">
    <property type="protein sequence ID" value="CAB0005573.1"/>
    <property type="molecule type" value="Genomic_DNA"/>
</dbReference>
<evidence type="ECO:0000256" key="1">
    <source>
        <dbReference type="SAM" id="MobiDB-lite"/>
    </source>
</evidence>
<dbReference type="SUPFAM" id="SSF63737">
    <property type="entry name" value="Leukotriene A4 hydrolase N-terminal domain"/>
    <property type="match status" value="1"/>
</dbReference>
<dbReference type="InterPro" id="IPR050344">
    <property type="entry name" value="Peptidase_M1_aminopeptidases"/>
</dbReference>
<dbReference type="GO" id="GO:0043171">
    <property type="term" value="P:peptide catabolic process"/>
    <property type="evidence" value="ECO:0007669"/>
    <property type="project" value="TreeGrafter"/>
</dbReference>
<dbReference type="AlphaFoldDB" id="A0A6H5GQ76"/>
<dbReference type="InterPro" id="IPR042097">
    <property type="entry name" value="Aminopeptidase_N-like_N_sf"/>
</dbReference>
<reference evidence="3 4" key="1">
    <citation type="submission" date="2020-02" db="EMBL/GenBank/DDBJ databases">
        <authorList>
            <person name="Ferguson B K."/>
        </authorList>
    </citation>
    <scope>NUCLEOTIDE SEQUENCE [LARGE SCALE GENOMIC DNA]</scope>
</reference>
<feature type="compositionally biased region" description="Polar residues" evidence="1">
    <location>
        <begin position="146"/>
        <end position="160"/>
    </location>
</feature>
<feature type="domain" description="Aminopeptidase N-like N-terminal" evidence="2">
    <location>
        <begin position="13"/>
        <end position="59"/>
    </location>
</feature>
<keyword evidence="4" id="KW-1185">Reference proteome</keyword>
<gene>
    <name evidence="3" type="ORF">NTEN_LOCUS11050</name>
</gene>
<dbReference type="GO" id="GO:0042277">
    <property type="term" value="F:peptide binding"/>
    <property type="evidence" value="ECO:0007669"/>
    <property type="project" value="TreeGrafter"/>
</dbReference>
<dbReference type="PANTHER" id="PTHR11533">
    <property type="entry name" value="PROTEASE M1 ZINC METALLOPROTEASE"/>
    <property type="match status" value="1"/>
</dbReference>
<dbReference type="OrthoDB" id="6584069at2759"/>
<feature type="region of interest" description="Disordered" evidence="1">
    <location>
        <begin position="386"/>
        <end position="418"/>
    </location>
</feature>
<accession>A0A6H5GQ76</accession>
<dbReference type="GO" id="GO:0008270">
    <property type="term" value="F:zinc ion binding"/>
    <property type="evidence" value="ECO:0007669"/>
    <property type="project" value="TreeGrafter"/>
</dbReference>
<evidence type="ECO:0000313" key="4">
    <source>
        <dbReference type="Proteomes" id="UP000479000"/>
    </source>
</evidence>